<dbReference type="EMBL" id="JALJOV010000186">
    <property type="protein sequence ID" value="KAK9866136.1"/>
    <property type="molecule type" value="Genomic_DNA"/>
</dbReference>
<feature type="region of interest" description="Disordered" evidence="13">
    <location>
        <begin position="519"/>
        <end position="839"/>
    </location>
</feature>
<keyword evidence="2" id="KW-0813">Transport</keyword>
<keyword evidence="4 14" id="KW-0732">Signal</keyword>
<dbReference type="SMART" id="SM00356">
    <property type="entry name" value="ZnF_C3H1"/>
    <property type="match status" value="2"/>
</dbReference>
<dbReference type="InterPro" id="IPR052454">
    <property type="entry name" value="TMX_domain-containing"/>
</dbReference>
<dbReference type="GO" id="GO:0008270">
    <property type="term" value="F:zinc ion binding"/>
    <property type="evidence" value="ECO:0007669"/>
    <property type="project" value="UniProtKB-KW"/>
</dbReference>
<dbReference type="InterPro" id="IPR000571">
    <property type="entry name" value="Znf_CCCH"/>
</dbReference>
<proteinExistence type="predicted"/>
<evidence type="ECO:0000256" key="5">
    <source>
        <dbReference type="ARBA" id="ARBA00022771"/>
    </source>
</evidence>
<feature type="compositionally biased region" description="Basic and acidic residues" evidence="13">
    <location>
        <begin position="698"/>
        <end position="715"/>
    </location>
</feature>
<dbReference type="AlphaFoldDB" id="A0AAW1TB14"/>
<evidence type="ECO:0000256" key="11">
    <source>
        <dbReference type="ARBA" id="ARBA00023284"/>
    </source>
</evidence>
<evidence type="ECO:0000256" key="4">
    <source>
        <dbReference type="ARBA" id="ARBA00022729"/>
    </source>
</evidence>
<feature type="compositionally biased region" description="Polar residues" evidence="13">
    <location>
        <begin position="330"/>
        <end position="339"/>
    </location>
</feature>
<evidence type="ECO:0000256" key="13">
    <source>
        <dbReference type="SAM" id="MobiDB-lite"/>
    </source>
</evidence>
<dbReference type="Pfam" id="PF00085">
    <property type="entry name" value="Thioredoxin"/>
    <property type="match status" value="1"/>
</dbReference>
<keyword evidence="5 12" id="KW-0863">Zinc-finger</keyword>
<reference evidence="17 18" key="1">
    <citation type="journal article" date="2024" name="Nat. Commun.">
        <title>Phylogenomics reveals the evolutionary origins of lichenization in chlorophyte algae.</title>
        <authorList>
            <person name="Puginier C."/>
            <person name="Libourel C."/>
            <person name="Otte J."/>
            <person name="Skaloud P."/>
            <person name="Haon M."/>
            <person name="Grisel S."/>
            <person name="Petersen M."/>
            <person name="Berrin J.G."/>
            <person name="Delaux P.M."/>
            <person name="Dal Grande F."/>
            <person name="Keller J."/>
        </authorList>
    </citation>
    <scope>NUCLEOTIDE SEQUENCE [LARGE SCALE GENOMIC DNA]</scope>
    <source>
        <strain evidence="17 18">SAG 2523</strain>
    </source>
</reference>
<feature type="zinc finger region" description="C3H1-type" evidence="12">
    <location>
        <begin position="274"/>
        <end position="296"/>
    </location>
</feature>
<organism evidence="17 18">
    <name type="scientific">Apatococcus fuscideae</name>
    <dbReference type="NCBI Taxonomy" id="2026836"/>
    <lineage>
        <taxon>Eukaryota</taxon>
        <taxon>Viridiplantae</taxon>
        <taxon>Chlorophyta</taxon>
        <taxon>core chlorophytes</taxon>
        <taxon>Trebouxiophyceae</taxon>
        <taxon>Chlorellales</taxon>
        <taxon>Chlorellaceae</taxon>
        <taxon>Apatococcus</taxon>
    </lineage>
</organism>
<keyword evidence="7 12" id="KW-0862">Zinc</keyword>
<comment type="caution">
    <text evidence="17">The sequence shown here is derived from an EMBL/GenBank/DDBJ whole genome shotgun (WGS) entry which is preliminary data.</text>
</comment>
<keyword evidence="9" id="KW-1133">Transmembrane helix</keyword>
<feature type="compositionally biased region" description="Low complexity" evidence="13">
    <location>
        <begin position="778"/>
        <end position="799"/>
    </location>
</feature>
<keyword evidence="18" id="KW-1185">Reference proteome</keyword>
<evidence type="ECO:0008006" key="19">
    <source>
        <dbReference type="Google" id="ProtNLM"/>
    </source>
</evidence>
<dbReference type="PROSITE" id="PS51352">
    <property type="entry name" value="THIOREDOXIN_2"/>
    <property type="match status" value="1"/>
</dbReference>
<feature type="compositionally biased region" description="Polar residues" evidence="13">
    <location>
        <begin position="519"/>
        <end position="531"/>
    </location>
</feature>
<evidence type="ECO:0000256" key="7">
    <source>
        <dbReference type="ARBA" id="ARBA00022833"/>
    </source>
</evidence>
<accession>A0AAW1TB14</accession>
<keyword evidence="9" id="KW-0812">Transmembrane</keyword>
<feature type="chain" id="PRO_5043553546" description="Protein disulfide-isomerase" evidence="14">
    <location>
        <begin position="22"/>
        <end position="850"/>
    </location>
</feature>
<comment type="subcellular location">
    <subcellularLocation>
        <location evidence="1">Endoplasmic reticulum membrane</location>
        <topology evidence="1">Single-pass membrane protein</topology>
    </subcellularLocation>
</comment>
<feature type="compositionally biased region" description="Low complexity" evidence="13">
    <location>
        <begin position="717"/>
        <end position="730"/>
    </location>
</feature>
<evidence type="ECO:0000256" key="6">
    <source>
        <dbReference type="ARBA" id="ARBA00022824"/>
    </source>
</evidence>
<dbReference type="GO" id="GO:0015036">
    <property type="term" value="F:disulfide oxidoreductase activity"/>
    <property type="evidence" value="ECO:0007669"/>
    <property type="project" value="TreeGrafter"/>
</dbReference>
<evidence type="ECO:0000256" key="12">
    <source>
        <dbReference type="PROSITE-ProRule" id="PRU00723"/>
    </source>
</evidence>
<dbReference type="PANTHER" id="PTHR46107">
    <property type="entry name" value="DUMPY: SHORTER THAN WILD-TYPE"/>
    <property type="match status" value="1"/>
</dbReference>
<evidence type="ECO:0000256" key="1">
    <source>
        <dbReference type="ARBA" id="ARBA00004389"/>
    </source>
</evidence>
<name>A0AAW1TB14_9CHLO</name>
<dbReference type="InterPro" id="IPR036855">
    <property type="entry name" value="Znf_CCCH_sf"/>
</dbReference>
<feature type="compositionally biased region" description="Polar residues" evidence="13">
    <location>
        <begin position="392"/>
        <end position="402"/>
    </location>
</feature>
<feature type="zinc finger region" description="C3H1-type" evidence="12">
    <location>
        <begin position="237"/>
        <end position="264"/>
    </location>
</feature>
<keyword evidence="6" id="KW-0256">Endoplasmic reticulum</keyword>
<keyword evidence="3 12" id="KW-0479">Metal-binding</keyword>
<evidence type="ECO:0000313" key="17">
    <source>
        <dbReference type="EMBL" id="KAK9866136.1"/>
    </source>
</evidence>
<dbReference type="Gene3D" id="3.40.30.10">
    <property type="entry name" value="Glutaredoxin"/>
    <property type="match status" value="1"/>
</dbReference>
<feature type="domain" description="Thioredoxin" evidence="16">
    <location>
        <begin position="5"/>
        <end position="127"/>
    </location>
</feature>
<feature type="compositionally biased region" description="Low complexity" evidence="13">
    <location>
        <begin position="340"/>
        <end position="355"/>
    </location>
</feature>
<feature type="compositionally biased region" description="Low complexity" evidence="13">
    <location>
        <begin position="619"/>
        <end position="650"/>
    </location>
</feature>
<feature type="domain" description="C3H1-type" evidence="15">
    <location>
        <begin position="237"/>
        <end position="264"/>
    </location>
</feature>
<dbReference type="Proteomes" id="UP001485043">
    <property type="component" value="Unassembled WGS sequence"/>
</dbReference>
<feature type="signal peptide" evidence="14">
    <location>
        <begin position="1"/>
        <end position="21"/>
    </location>
</feature>
<evidence type="ECO:0000256" key="14">
    <source>
        <dbReference type="SAM" id="SignalP"/>
    </source>
</evidence>
<evidence type="ECO:0000313" key="18">
    <source>
        <dbReference type="Proteomes" id="UP001485043"/>
    </source>
</evidence>
<keyword evidence="10" id="KW-1015">Disulfide bond</keyword>
<keyword evidence="11" id="KW-0676">Redox-active center</keyword>
<keyword evidence="9" id="KW-0472">Membrane</keyword>
<evidence type="ECO:0000259" key="16">
    <source>
        <dbReference type="PROSITE" id="PS51352"/>
    </source>
</evidence>
<evidence type="ECO:0000256" key="2">
    <source>
        <dbReference type="ARBA" id="ARBA00022448"/>
    </source>
</evidence>
<dbReference type="SUPFAM" id="SSF52833">
    <property type="entry name" value="Thioredoxin-like"/>
    <property type="match status" value="1"/>
</dbReference>
<dbReference type="PANTHER" id="PTHR46107:SF3">
    <property type="entry name" value="THIOREDOXIN DOMAIN-CONTAINING PROTEIN"/>
    <property type="match status" value="1"/>
</dbReference>
<dbReference type="InterPro" id="IPR013766">
    <property type="entry name" value="Thioredoxin_domain"/>
</dbReference>
<evidence type="ECO:0000256" key="8">
    <source>
        <dbReference type="ARBA" id="ARBA00022982"/>
    </source>
</evidence>
<dbReference type="GO" id="GO:0005789">
    <property type="term" value="C:endoplasmic reticulum membrane"/>
    <property type="evidence" value="ECO:0007669"/>
    <property type="project" value="UniProtKB-SubCell"/>
</dbReference>
<evidence type="ECO:0000256" key="10">
    <source>
        <dbReference type="ARBA" id="ARBA00023157"/>
    </source>
</evidence>
<protein>
    <recommendedName>
        <fullName evidence="19">Protein disulfide-isomerase</fullName>
    </recommendedName>
</protein>
<evidence type="ECO:0000256" key="3">
    <source>
        <dbReference type="ARBA" id="ARBA00022723"/>
    </source>
</evidence>
<feature type="compositionally biased region" description="Polar residues" evidence="13">
    <location>
        <begin position="473"/>
        <end position="483"/>
    </location>
</feature>
<sequence length="850" mass="90256">MPGFWQLFLAVTSFGVSKIWASDSEVIELTEENFSAKVAEGEWMVEIYAPWCSHCQQLEPTWRRLAGELKGRVLVGKINGDQQQSLAQRFGIQGYPYICHLRQGQTREYVGDRTLKDLKHFADGGWRRTPPKPFYHSPNSPSGLILGRLLSLPSKIMALHRYLRNVKHVPDLALLAGFLAVPVTIGMVLICLLDACPAQLPRPFSTAYGATFGGWRMAAMSQVARTQRNIPQPRSDNRKEVACNFFQQGMCKNGTECPFRHVLLHQNESDMPHMCFFHQKGACKYGNACRHFHDVGKFQSALSEWTSKQGFRPSQGSQQDVDIVLDEPEQVQQSAPSKLQSTSQQAPRPAAPRTANGVGKALPVSRKRPEASATDAQQAEVAPKRSVFARLGNTSQGTTEGRSSVLERLSRQPGPQSSPMQRAEPASASSGGQARKPHVSGGPGGMQILNRALVQAERPSPVSMPPASGPQGYGSTASQAAPYQQQQQQPLDPVARWQGFQQPQHMGAHMMQMDPYQAATHQPIAQRQGQHSAHGGFRQPPQQPQMARQQQSAGQGRGSATTSLANAPPLGSIGQRGAMTAQGVNPRAGRGAVNQQGMLADAPPLGGGMAAPRSNPRVGKGPMGQQMAGAGQKPAGRPGAKAGPTKAPAPQKKRKSDDEGSSGDPPASRRRVGPGSAAMASTGPASVDSGTSTSASDWKAEAALKLERTRQEKAQRSGTTTATGESAGSLTPGGQKRASGPARPASTGPQQGVRQTKARPALVPSGQQPMAIDPPTPQQTKALPAAAAPSTSSALPALPSIVAAGRSVQDNGSGPPAPAPQLAPSVTTQQEAPLGDMDDTFRTLQMLLGS</sequence>
<gene>
    <name evidence="17" type="ORF">WJX84_001278</name>
</gene>
<evidence type="ECO:0000259" key="15">
    <source>
        <dbReference type="PROSITE" id="PS50103"/>
    </source>
</evidence>
<feature type="region of interest" description="Disordered" evidence="13">
    <location>
        <begin position="328"/>
        <end position="492"/>
    </location>
</feature>
<feature type="compositionally biased region" description="Low complexity" evidence="13">
    <location>
        <begin position="538"/>
        <end position="560"/>
    </location>
</feature>
<feature type="domain" description="C3H1-type" evidence="15">
    <location>
        <begin position="274"/>
        <end position="296"/>
    </location>
</feature>
<evidence type="ECO:0000256" key="9">
    <source>
        <dbReference type="ARBA" id="ARBA00022989"/>
    </source>
</evidence>
<dbReference type="SUPFAM" id="SSF90229">
    <property type="entry name" value="CCCH zinc finger"/>
    <property type="match status" value="1"/>
</dbReference>
<keyword evidence="8" id="KW-0249">Electron transport</keyword>
<dbReference type="InterPro" id="IPR036249">
    <property type="entry name" value="Thioredoxin-like_sf"/>
</dbReference>
<dbReference type="PROSITE" id="PS50103">
    <property type="entry name" value="ZF_C3H1"/>
    <property type="match status" value="2"/>
</dbReference>
<dbReference type="Gene3D" id="4.10.1000.10">
    <property type="entry name" value="Zinc finger, CCCH-type"/>
    <property type="match status" value="1"/>
</dbReference>